<dbReference type="AlphaFoldDB" id="A0AAW9NVE4"/>
<protein>
    <submittedName>
        <fullName evidence="1">Uncharacterized protein</fullName>
    </submittedName>
</protein>
<dbReference type="EMBL" id="JARSFG010000033">
    <property type="protein sequence ID" value="MEC1180531.1"/>
    <property type="molecule type" value="Genomic_DNA"/>
</dbReference>
<comment type="caution">
    <text evidence="1">The sequence shown here is derived from an EMBL/GenBank/DDBJ whole genome shotgun (WGS) entry which is preliminary data.</text>
</comment>
<proteinExistence type="predicted"/>
<keyword evidence="2" id="KW-1185">Reference proteome</keyword>
<dbReference type="Proteomes" id="UP001344888">
    <property type="component" value="Unassembled WGS sequence"/>
</dbReference>
<organism evidence="1 2">
    <name type="scientific">Metasolibacillus meyeri</name>
    <dbReference type="NCBI Taxonomy" id="1071052"/>
    <lineage>
        <taxon>Bacteria</taxon>
        <taxon>Bacillati</taxon>
        <taxon>Bacillota</taxon>
        <taxon>Bacilli</taxon>
        <taxon>Bacillales</taxon>
        <taxon>Caryophanaceae</taxon>
        <taxon>Metasolibacillus</taxon>
    </lineage>
</organism>
<name>A0AAW9NVE4_9BACL</name>
<accession>A0AAW9NVE4</accession>
<evidence type="ECO:0000313" key="2">
    <source>
        <dbReference type="Proteomes" id="UP001344888"/>
    </source>
</evidence>
<evidence type="ECO:0000313" key="1">
    <source>
        <dbReference type="EMBL" id="MEC1180531.1"/>
    </source>
</evidence>
<gene>
    <name evidence="1" type="ORF">P9B03_18880</name>
</gene>
<sequence>MKNLKIIILFIVVFVFIAMLLNAGPPKPIVLSEGKKIPLMQGSYCWRKISGVECVDKISPPEIINQHKIIPVTISPQSEINITFKKAPIEKINVEEWVNHSKSKTMSVEDNVFSAPKDNGIYIYIISGKWEKGSSSYILTIKVE</sequence>
<reference evidence="1 2" key="1">
    <citation type="submission" date="2023-03" db="EMBL/GenBank/DDBJ databases">
        <title>Bacillus Genome Sequencing.</title>
        <authorList>
            <person name="Dunlap C."/>
        </authorList>
    </citation>
    <scope>NUCLEOTIDE SEQUENCE [LARGE SCALE GENOMIC DNA]</scope>
    <source>
        <strain evidence="1 2">B-59205</strain>
    </source>
</reference>
<dbReference type="RefSeq" id="WP_326125067.1">
    <property type="nucleotide sequence ID" value="NZ_JARSFG010000033.1"/>
</dbReference>